<keyword evidence="3" id="KW-0479">Metal-binding</keyword>
<evidence type="ECO:0000256" key="3">
    <source>
        <dbReference type="ARBA" id="ARBA00022723"/>
    </source>
</evidence>
<accession>A0A6J7KE03</accession>
<evidence type="ECO:0000256" key="1">
    <source>
        <dbReference type="ARBA" id="ARBA00022649"/>
    </source>
</evidence>
<protein>
    <submittedName>
        <fullName evidence="6">Unannotated protein</fullName>
    </submittedName>
</protein>
<keyword evidence="4" id="KW-0378">Hydrolase</keyword>
<proteinExistence type="inferred from homology"/>
<evidence type="ECO:0000313" key="6">
    <source>
        <dbReference type="EMBL" id="CAB4953787.1"/>
    </source>
</evidence>
<organism evidence="6">
    <name type="scientific">freshwater metagenome</name>
    <dbReference type="NCBI Taxonomy" id="449393"/>
    <lineage>
        <taxon>unclassified sequences</taxon>
        <taxon>metagenomes</taxon>
        <taxon>ecological metagenomes</taxon>
    </lineage>
</organism>
<gene>
    <name evidence="6" type="ORF">UFOPK3564_03640</name>
</gene>
<keyword evidence="1" id="KW-1277">Toxin-antitoxin system</keyword>
<keyword evidence="2" id="KW-0540">Nuclease</keyword>
<evidence type="ECO:0000256" key="4">
    <source>
        <dbReference type="ARBA" id="ARBA00022801"/>
    </source>
</evidence>
<name>A0A6J7KE03_9ZZZZ</name>
<feature type="domain" description="PIN" evidence="5">
    <location>
        <begin position="4"/>
        <end position="118"/>
    </location>
</feature>
<dbReference type="HAMAP" id="MF_00265">
    <property type="entry name" value="VapC_Nob1"/>
    <property type="match status" value="1"/>
</dbReference>
<dbReference type="InterPro" id="IPR022907">
    <property type="entry name" value="VapC_family"/>
</dbReference>
<dbReference type="Pfam" id="PF01850">
    <property type="entry name" value="PIN"/>
    <property type="match status" value="1"/>
</dbReference>
<evidence type="ECO:0000259" key="5">
    <source>
        <dbReference type="Pfam" id="PF01850"/>
    </source>
</evidence>
<dbReference type="GO" id="GO:0016787">
    <property type="term" value="F:hydrolase activity"/>
    <property type="evidence" value="ECO:0007669"/>
    <property type="project" value="UniProtKB-KW"/>
</dbReference>
<dbReference type="InterPro" id="IPR029060">
    <property type="entry name" value="PIN-like_dom_sf"/>
</dbReference>
<dbReference type="EMBL" id="CAFBMK010000373">
    <property type="protein sequence ID" value="CAB4953787.1"/>
    <property type="molecule type" value="Genomic_DNA"/>
</dbReference>
<evidence type="ECO:0000256" key="2">
    <source>
        <dbReference type="ARBA" id="ARBA00022722"/>
    </source>
</evidence>
<dbReference type="AlphaFoldDB" id="A0A6J7KE03"/>
<dbReference type="InterPro" id="IPR002716">
    <property type="entry name" value="PIN_dom"/>
</dbReference>
<sequence>MSLVVDTSIVLAALNRADRAHATVRDWLLTVDEDLFTSPMAIAEIDHLVGVHGGRDARRALWNDLDSGVYTVRWWADGVADMLDVAGRGDDVGLTDASLIALASRLRTRRIATLDHHHFRTLQTRDGQPFVLLPADAPNQSLTETEGPLA</sequence>
<dbReference type="Gene3D" id="3.40.50.1010">
    <property type="entry name" value="5'-nuclease"/>
    <property type="match status" value="1"/>
</dbReference>
<reference evidence="6" key="1">
    <citation type="submission" date="2020-05" db="EMBL/GenBank/DDBJ databases">
        <authorList>
            <person name="Chiriac C."/>
            <person name="Salcher M."/>
            <person name="Ghai R."/>
            <person name="Kavagutti S V."/>
        </authorList>
    </citation>
    <scope>NUCLEOTIDE SEQUENCE</scope>
</reference>
<dbReference type="SUPFAM" id="SSF88723">
    <property type="entry name" value="PIN domain-like"/>
    <property type="match status" value="1"/>
</dbReference>
<dbReference type="GO" id="GO:0004540">
    <property type="term" value="F:RNA nuclease activity"/>
    <property type="evidence" value="ECO:0007669"/>
    <property type="project" value="InterPro"/>
</dbReference>
<dbReference type="GO" id="GO:0046872">
    <property type="term" value="F:metal ion binding"/>
    <property type="evidence" value="ECO:0007669"/>
    <property type="project" value="UniProtKB-KW"/>
</dbReference>